<dbReference type="RefSeq" id="WP_139366967.1">
    <property type="nucleotide sequence ID" value="NZ_FUWH01000002.1"/>
</dbReference>
<dbReference type="InterPro" id="IPR021533">
    <property type="entry name" value="PepSY-like"/>
</dbReference>
<feature type="domain" description="Putative beta-lactamase-inhibitor-like PepSY-like" evidence="2">
    <location>
        <begin position="52"/>
        <end position="141"/>
    </location>
</feature>
<reference evidence="3 4" key="1">
    <citation type="submission" date="2017-02" db="EMBL/GenBank/DDBJ databases">
        <authorList>
            <person name="Peterson S.W."/>
        </authorList>
    </citation>
    <scope>NUCLEOTIDE SEQUENCE [LARGE SCALE GENOMIC DNA]</scope>
    <source>
        <strain evidence="3 4">DSM 22335</strain>
    </source>
</reference>
<proteinExistence type="predicted"/>
<dbReference type="AlphaFoldDB" id="A0A1T4KRY0"/>
<dbReference type="EMBL" id="FUWH01000002">
    <property type="protein sequence ID" value="SJZ45087.1"/>
    <property type="molecule type" value="Genomic_DNA"/>
</dbReference>
<dbReference type="Pfam" id="PF11396">
    <property type="entry name" value="PepSY_like"/>
    <property type="match status" value="1"/>
</dbReference>
<evidence type="ECO:0000313" key="3">
    <source>
        <dbReference type="EMBL" id="SJZ45087.1"/>
    </source>
</evidence>
<dbReference type="SUPFAM" id="SSF160574">
    <property type="entry name" value="BT0923-like"/>
    <property type="match status" value="1"/>
</dbReference>
<name>A0A1T4KRY0_9BACT</name>
<dbReference type="Gene3D" id="3.10.450.360">
    <property type="match status" value="1"/>
</dbReference>
<evidence type="ECO:0000259" key="2">
    <source>
        <dbReference type="Pfam" id="PF11396"/>
    </source>
</evidence>
<accession>A0A1T4KRY0</accession>
<feature type="signal peptide" evidence="1">
    <location>
        <begin position="1"/>
        <end position="20"/>
    </location>
</feature>
<evidence type="ECO:0000313" key="4">
    <source>
        <dbReference type="Proteomes" id="UP000190888"/>
    </source>
</evidence>
<protein>
    <submittedName>
        <fullName evidence="3">Putative beta-lactamase-inhibitor-like, PepSY-like</fullName>
    </submittedName>
</protein>
<dbReference type="OrthoDB" id="668972at2"/>
<gene>
    <name evidence="3" type="ORF">SAMN04488132_10277</name>
</gene>
<organism evidence="3 4">
    <name type="scientific">Sediminibacterium ginsengisoli</name>
    <dbReference type="NCBI Taxonomy" id="413434"/>
    <lineage>
        <taxon>Bacteria</taxon>
        <taxon>Pseudomonadati</taxon>
        <taxon>Bacteroidota</taxon>
        <taxon>Chitinophagia</taxon>
        <taxon>Chitinophagales</taxon>
        <taxon>Chitinophagaceae</taxon>
        <taxon>Sediminibacterium</taxon>
    </lineage>
</organism>
<sequence length="147" mass="16453">MKKSLAILLLGLVTAVTSFAQLRNVPAAVTEAFKAKYPAASEVSWKDNLTNFEAGFSDNGVPSAAKFNSKGSWLETSRELNYDQLSAAVKDGFHKSRFAGWEVKEVQEISEKGKETRFRLLVRKSGLEKKYLFFDEKGQLKREAITL</sequence>
<dbReference type="STRING" id="413434.SAMN04488132_10277"/>
<keyword evidence="1" id="KW-0732">Signal</keyword>
<feature type="chain" id="PRO_5013250458" evidence="1">
    <location>
        <begin position="21"/>
        <end position="147"/>
    </location>
</feature>
<evidence type="ECO:0000256" key="1">
    <source>
        <dbReference type="SAM" id="SignalP"/>
    </source>
</evidence>
<keyword evidence="4" id="KW-1185">Reference proteome</keyword>
<dbReference type="Proteomes" id="UP000190888">
    <property type="component" value="Unassembled WGS sequence"/>
</dbReference>